<comment type="similarity">
    <text evidence="1 5">Belongs to the type-B carboxylesterase/lipase family.</text>
</comment>
<evidence type="ECO:0000313" key="7">
    <source>
        <dbReference type="Proteomes" id="UP000079169"/>
    </source>
</evidence>
<dbReference type="RefSeq" id="XP_026678738.1">
    <property type="nucleotide sequence ID" value="XM_026822937.1"/>
</dbReference>
<dbReference type="AlphaFoldDB" id="A0A3Q0IVR7"/>
<dbReference type="InterPro" id="IPR029058">
    <property type="entry name" value="AB_hydrolase_fold"/>
</dbReference>
<keyword evidence="7" id="KW-1185">Reference proteome</keyword>
<dbReference type="STRING" id="121845.A0A3Q0IVR7"/>
<keyword evidence="4" id="KW-0325">Glycoprotein</keyword>
<dbReference type="SUPFAM" id="SSF53474">
    <property type="entry name" value="alpha/beta-Hydrolases"/>
    <property type="match status" value="1"/>
</dbReference>
<evidence type="ECO:0000256" key="3">
    <source>
        <dbReference type="ARBA" id="ARBA00022801"/>
    </source>
</evidence>
<evidence type="ECO:0000256" key="4">
    <source>
        <dbReference type="ARBA" id="ARBA00023180"/>
    </source>
</evidence>
<dbReference type="PaxDb" id="121845-A0A3Q0IVR7"/>
<dbReference type="GeneID" id="103508313"/>
<name>A0A3Q0IVR7_DIACI</name>
<organism evidence="7 8">
    <name type="scientific">Diaphorina citri</name>
    <name type="common">Asian citrus psyllid</name>
    <dbReference type="NCBI Taxonomy" id="121845"/>
    <lineage>
        <taxon>Eukaryota</taxon>
        <taxon>Metazoa</taxon>
        <taxon>Ecdysozoa</taxon>
        <taxon>Arthropoda</taxon>
        <taxon>Hexapoda</taxon>
        <taxon>Insecta</taxon>
        <taxon>Pterygota</taxon>
        <taxon>Neoptera</taxon>
        <taxon>Paraneoptera</taxon>
        <taxon>Hemiptera</taxon>
        <taxon>Sternorrhyncha</taxon>
        <taxon>Psylloidea</taxon>
        <taxon>Psyllidae</taxon>
        <taxon>Diaphorininae</taxon>
        <taxon>Diaphorina</taxon>
    </lineage>
</organism>
<sequence length="324" mass="36063">MVIKTCNNNTYISTMTEIIINTELGQIKGVQRSNTLTNAALYSFQGIPYAAPPVGDLRFRPPQAHPGWEGTLDATKEGGICVQNDVMLGMFESGSDDCLYLNVYSPCITAGANKAVMVFVHGGGFTFGHPAEVFYGPDWLVAKDVVLVAIHYRVNIFGFLNLGLEECPGNVGLRDIMASLQWVQANISDFGGNPNNVTLFGESAGAASIHYLLMAPSTRGLFHRVIMQSGSALDSWAFHTAEDNWNSLLSCSKKYAHLLEQYIWQHANERYQPNEKKQTARNFKISLYQYQVITRLSNSYRDKNQTSLIRKCKSVNSEHLSLEF</sequence>
<dbReference type="EC" id="3.1.1.-" evidence="5"/>
<dbReference type="PANTHER" id="PTHR43142:SF1">
    <property type="entry name" value="CARBOXYLIC ESTER HYDROLASE"/>
    <property type="match status" value="1"/>
</dbReference>
<protein>
    <recommendedName>
        <fullName evidence="5">Carboxylic ester hydrolase</fullName>
        <ecNumber evidence="5">3.1.1.-</ecNumber>
    </recommendedName>
</protein>
<dbReference type="GO" id="GO:0052689">
    <property type="term" value="F:carboxylic ester hydrolase activity"/>
    <property type="evidence" value="ECO:0007669"/>
    <property type="project" value="UniProtKB-KW"/>
</dbReference>
<dbReference type="Proteomes" id="UP000079169">
    <property type="component" value="Unplaced"/>
</dbReference>
<keyword evidence="2" id="KW-0719">Serine esterase</keyword>
<feature type="domain" description="Carboxylesterase type B" evidence="6">
    <location>
        <begin position="18"/>
        <end position="248"/>
    </location>
</feature>
<evidence type="ECO:0000313" key="8">
    <source>
        <dbReference type="RefSeq" id="XP_026678738.1"/>
    </source>
</evidence>
<evidence type="ECO:0000256" key="1">
    <source>
        <dbReference type="ARBA" id="ARBA00005964"/>
    </source>
</evidence>
<evidence type="ECO:0000256" key="5">
    <source>
        <dbReference type="RuleBase" id="RU361235"/>
    </source>
</evidence>
<dbReference type="PANTHER" id="PTHR43142">
    <property type="entry name" value="CARBOXYLIC ESTER HYDROLASE"/>
    <property type="match status" value="1"/>
</dbReference>
<dbReference type="PROSITE" id="PS00941">
    <property type="entry name" value="CARBOXYLESTERASE_B_2"/>
    <property type="match status" value="1"/>
</dbReference>
<dbReference type="PROSITE" id="PS00122">
    <property type="entry name" value="CARBOXYLESTERASE_B_1"/>
    <property type="match status" value="1"/>
</dbReference>
<dbReference type="InterPro" id="IPR019826">
    <property type="entry name" value="Carboxylesterase_B_AS"/>
</dbReference>
<reference evidence="8" key="1">
    <citation type="submission" date="2025-08" db="UniProtKB">
        <authorList>
            <consortium name="RefSeq"/>
        </authorList>
    </citation>
    <scope>IDENTIFICATION</scope>
</reference>
<proteinExistence type="inferred from homology"/>
<evidence type="ECO:0000256" key="2">
    <source>
        <dbReference type="ARBA" id="ARBA00022487"/>
    </source>
</evidence>
<keyword evidence="3 5" id="KW-0378">Hydrolase</keyword>
<dbReference type="InterPro" id="IPR002018">
    <property type="entry name" value="CarbesteraseB"/>
</dbReference>
<accession>A0A3Q0IVR7</accession>
<evidence type="ECO:0000259" key="6">
    <source>
        <dbReference type="Pfam" id="PF00135"/>
    </source>
</evidence>
<dbReference type="InterPro" id="IPR019819">
    <property type="entry name" value="Carboxylesterase_B_CS"/>
</dbReference>
<gene>
    <name evidence="8" type="primary">LOC103508313</name>
</gene>
<dbReference type="Pfam" id="PF00135">
    <property type="entry name" value="COesterase"/>
    <property type="match status" value="1"/>
</dbReference>
<dbReference type="KEGG" id="dci:103508313"/>
<dbReference type="Gene3D" id="3.40.50.1820">
    <property type="entry name" value="alpha/beta hydrolase"/>
    <property type="match status" value="1"/>
</dbReference>